<comment type="caution">
    <text evidence="1">The sequence shown here is derived from an EMBL/GenBank/DDBJ whole genome shotgun (WGS) entry which is preliminary data.</text>
</comment>
<evidence type="ECO:0000313" key="1">
    <source>
        <dbReference type="EMBL" id="OBY66706.1"/>
    </source>
</evidence>
<keyword evidence="2" id="KW-1185">Reference proteome</keyword>
<proteinExistence type="predicted"/>
<name>A0A1B8U4A6_9FLAO</name>
<gene>
    <name evidence="1" type="ORF">LPB301_05765</name>
</gene>
<protein>
    <submittedName>
        <fullName evidence="1">Uncharacterized protein</fullName>
    </submittedName>
</protein>
<dbReference type="EMBL" id="LSFL01000012">
    <property type="protein sequence ID" value="OBY66706.1"/>
    <property type="molecule type" value="Genomic_DNA"/>
</dbReference>
<sequence>MKKILLVLVIVFCYTTKYTAQESQDPSLSVGLESLTFGKGTIDVDALRKVLVRKQNELKKEGLKRFIFGKLPDYHYSTKLFLQNSITTLIEEKNQNIIEKELLELSTNYSLILGFANIYEQIYYQKNKDSITTVYFDSIKPKMSKKLKKQFLIDIVGTSLSNNKLLKSRGFFDFDSKIDYSASNFYNEKFKSDKIDKEVRKKDSIVIVELKKSIDKVVTSYLSSYKYVKKILKNKDYSKLKNIKDLYLRESKTALLNKNNLFEQLAKNNKDSKFINALEVSVKISQTISLIDLYNEKINEFKQSIINNSISDTVNIGPSNQDNLRSNLEKTKKIVENYHNYLPNLKNKVDTIYSLIREINKKTIDTIPNKNVFTKLKAKVEKFKNLYEKDFTFNKELETYYPLITKELQEIRELDSITIDTVKWYNKKVQKKLNDFKIKTFAKKIGIIDISAITSFEKKFQKYQEELKEIAIKDLSFLKQIMGNVSKEILSENFNNNDTLFLKNNVDFFTDLYIKTKELSEKEELKIDDVLYFEEDVLPKLIKAKLLVTDRANDSIIDKMIKATDGIIPLMKYYLTPKELNHLELNQDIITFFEFISNIDRLDKANTFSFILQLLDESHNFVVTTMDNKEDKEGNIDEFRRIYEKLLNGIEKYTIVNSTKEIIEIDILSFLNTFVEQYNRENEYGKHSIYFTIGISQNVLLKKYKYESDGVIENINSIGFASEKIGYKFKIKGFKNSDYADKMAKSIINTEDIKNEPNPFVNQWYFTIYGSGLLYKIANLTTDQNFDFSHVGLGTGLRFYNSLDLNFSIGFPFIENQRFGNNAFLGISMDIPIGEYISAIGTGNQ</sequence>
<dbReference type="OrthoDB" id="1318031at2"/>
<accession>A0A1B8U4A6</accession>
<organism evidence="1 2">
    <name type="scientific">Polaribacter reichenbachii</name>
    <dbReference type="NCBI Taxonomy" id="996801"/>
    <lineage>
        <taxon>Bacteria</taxon>
        <taxon>Pseudomonadati</taxon>
        <taxon>Bacteroidota</taxon>
        <taxon>Flavobacteriia</taxon>
        <taxon>Flavobacteriales</taxon>
        <taxon>Flavobacteriaceae</taxon>
    </lineage>
</organism>
<reference evidence="2" key="1">
    <citation type="submission" date="2016-02" db="EMBL/GenBank/DDBJ databases">
        <title>Paenibacillus sp. LPB0068, isolated from Crassostrea gigas.</title>
        <authorList>
            <person name="Shin S.-K."/>
            <person name="Yi H."/>
        </authorList>
    </citation>
    <scope>NUCLEOTIDE SEQUENCE [LARGE SCALE GENOMIC DNA]</scope>
    <source>
        <strain evidence="2">KCTC 23969</strain>
    </source>
</reference>
<dbReference type="KEGG" id="prn:BW723_14695"/>
<dbReference type="AlphaFoldDB" id="A0A1B8U4A6"/>
<dbReference type="RefSeq" id="WP_068358941.1">
    <property type="nucleotide sequence ID" value="NZ_CP019337.1"/>
</dbReference>
<dbReference type="Proteomes" id="UP000092612">
    <property type="component" value="Unassembled WGS sequence"/>
</dbReference>
<evidence type="ECO:0000313" key="2">
    <source>
        <dbReference type="Proteomes" id="UP000092612"/>
    </source>
</evidence>